<dbReference type="Proteomes" id="UP000554482">
    <property type="component" value="Unassembled WGS sequence"/>
</dbReference>
<feature type="domain" description="O-methyltransferase C-terminal" evidence="1">
    <location>
        <begin position="15"/>
        <end position="56"/>
    </location>
</feature>
<dbReference type="InterPro" id="IPR001077">
    <property type="entry name" value="COMT_C"/>
</dbReference>
<dbReference type="AlphaFoldDB" id="A0A7J6XBF6"/>
<dbReference type="Pfam" id="PF00891">
    <property type="entry name" value="Methyltransf_2"/>
    <property type="match status" value="1"/>
</dbReference>
<evidence type="ECO:0000313" key="2">
    <source>
        <dbReference type="EMBL" id="KAF5205780.1"/>
    </source>
</evidence>
<organism evidence="2 3">
    <name type="scientific">Thalictrum thalictroides</name>
    <name type="common">Rue-anemone</name>
    <name type="synonym">Anemone thalictroides</name>
    <dbReference type="NCBI Taxonomy" id="46969"/>
    <lineage>
        <taxon>Eukaryota</taxon>
        <taxon>Viridiplantae</taxon>
        <taxon>Streptophyta</taxon>
        <taxon>Embryophyta</taxon>
        <taxon>Tracheophyta</taxon>
        <taxon>Spermatophyta</taxon>
        <taxon>Magnoliopsida</taxon>
        <taxon>Ranunculales</taxon>
        <taxon>Ranunculaceae</taxon>
        <taxon>Thalictroideae</taxon>
        <taxon>Thalictrum</taxon>
    </lineage>
</organism>
<name>A0A7J6XBF6_THATH</name>
<proteinExistence type="predicted"/>
<dbReference type="GO" id="GO:0008171">
    <property type="term" value="F:O-methyltransferase activity"/>
    <property type="evidence" value="ECO:0007669"/>
    <property type="project" value="InterPro"/>
</dbReference>
<dbReference type="Gene3D" id="3.40.50.150">
    <property type="entry name" value="Vaccinia Virus protein VP39"/>
    <property type="match status" value="1"/>
</dbReference>
<dbReference type="InterPro" id="IPR029063">
    <property type="entry name" value="SAM-dependent_MTases_sf"/>
</dbReference>
<reference evidence="2 3" key="1">
    <citation type="submission" date="2020-06" db="EMBL/GenBank/DDBJ databases">
        <title>Transcriptomic and genomic resources for Thalictrum thalictroides and T. hernandezii: Facilitating candidate gene discovery in an emerging model plant lineage.</title>
        <authorList>
            <person name="Arias T."/>
            <person name="Riano-Pachon D.M."/>
            <person name="Di Stilio V.S."/>
        </authorList>
    </citation>
    <scope>NUCLEOTIDE SEQUENCE [LARGE SCALE GENOMIC DNA]</scope>
    <source>
        <strain evidence="3">cv. WT478/WT964</strain>
        <tissue evidence="2">Leaves</tissue>
    </source>
</reference>
<comment type="caution">
    <text evidence="2">The sequence shown here is derived from an EMBL/GenBank/DDBJ whole genome shotgun (WGS) entry which is preliminary data.</text>
</comment>
<gene>
    <name evidence="2" type="ORF">FRX31_004633</name>
</gene>
<dbReference type="EMBL" id="JABWDY010003655">
    <property type="protein sequence ID" value="KAF5205780.1"/>
    <property type="molecule type" value="Genomic_DNA"/>
</dbReference>
<evidence type="ECO:0000313" key="3">
    <source>
        <dbReference type="Proteomes" id="UP000554482"/>
    </source>
</evidence>
<keyword evidence="3" id="KW-1185">Reference proteome</keyword>
<evidence type="ECO:0000259" key="1">
    <source>
        <dbReference type="Pfam" id="PF00891"/>
    </source>
</evidence>
<accession>A0A7J6XBF6</accession>
<protein>
    <recommendedName>
        <fullName evidence="1">O-methyltransferase C-terminal domain-containing protein</fullName>
    </recommendedName>
</protein>
<sequence length="59" mass="6125">MSSPGTKVQAARTTIESFNATMACTAKIVVNAILSHYENGFVVVKVLVDVGGGIGVMKL</sequence>